<feature type="domain" description="DinB-like" evidence="1">
    <location>
        <begin position="34"/>
        <end position="170"/>
    </location>
</feature>
<reference evidence="2 3" key="1">
    <citation type="submission" date="2020-08" db="EMBL/GenBank/DDBJ databases">
        <title>Genomic Encyclopedia of Type Strains, Phase IV (KMG-V): Genome sequencing to study the core and pangenomes of soil and plant-associated prokaryotes.</title>
        <authorList>
            <person name="Whitman W."/>
        </authorList>
    </citation>
    <scope>NUCLEOTIDE SEQUENCE [LARGE SCALE GENOMIC DNA]</scope>
    <source>
        <strain evidence="2 3">MP601</strain>
    </source>
</reference>
<proteinExistence type="predicted"/>
<dbReference type="Pfam" id="PF12867">
    <property type="entry name" value="DinB_2"/>
    <property type="match status" value="1"/>
</dbReference>
<evidence type="ECO:0000259" key="1">
    <source>
        <dbReference type="Pfam" id="PF12867"/>
    </source>
</evidence>
<organism evidence="2 3">
    <name type="scientific">Mucilaginibacter lappiensis</name>
    <dbReference type="NCBI Taxonomy" id="354630"/>
    <lineage>
        <taxon>Bacteria</taxon>
        <taxon>Pseudomonadati</taxon>
        <taxon>Bacteroidota</taxon>
        <taxon>Sphingobacteriia</taxon>
        <taxon>Sphingobacteriales</taxon>
        <taxon>Sphingobacteriaceae</taxon>
        <taxon>Mucilaginibacter</taxon>
    </lineage>
</organism>
<dbReference type="AlphaFoldDB" id="A0A841J9R0"/>
<evidence type="ECO:0000313" key="3">
    <source>
        <dbReference type="Proteomes" id="UP000548326"/>
    </source>
</evidence>
<dbReference type="Gene3D" id="1.20.120.450">
    <property type="entry name" value="dinb family like domain"/>
    <property type="match status" value="1"/>
</dbReference>
<dbReference type="InterPro" id="IPR034660">
    <property type="entry name" value="DinB/YfiT-like"/>
</dbReference>
<dbReference type="InterPro" id="IPR024775">
    <property type="entry name" value="DinB-like"/>
</dbReference>
<gene>
    <name evidence="2" type="ORF">HDF22_001951</name>
</gene>
<comment type="caution">
    <text evidence="2">The sequence shown here is derived from an EMBL/GenBank/DDBJ whole genome shotgun (WGS) entry which is preliminary data.</text>
</comment>
<sequence length="179" mass="20537">MRIIPLPGPGEYPPYAIMYMKLLPADGLILKHLQDNFDMVKQLIYSLPEDVLYHRYVPGKWSIKETLVHIIDDERIFAYRALRFARNEKNNLIGFDQDSYALYSEADSRSLDNIFEEYEAVRRATIALFNGLPDNAFDRMGHGTGTANDATVRALAYHIAGHELHHINIIKEKYLQAGV</sequence>
<dbReference type="SUPFAM" id="SSF109854">
    <property type="entry name" value="DinB/YfiT-like putative metalloenzymes"/>
    <property type="match status" value="1"/>
</dbReference>
<evidence type="ECO:0000313" key="2">
    <source>
        <dbReference type="EMBL" id="MBB6127843.1"/>
    </source>
</evidence>
<protein>
    <submittedName>
        <fullName evidence="2">Putative damage-inducible protein DinB</fullName>
    </submittedName>
</protein>
<dbReference type="RefSeq" id="WP_183587137.1">
    <property type="nucleotide sequence ID" value="NZ_JACHCA010000004.1"/>
</dbReference>
<name>A0A841J9R0_9SPHI</name>
<dbReference type="Proteomes" id="UP000548326">
    <property type="component" value="Unassembled WGS sequence"/>
</dbReference>
<dbReference type="EMBL" id="JACHCA010000004">
    <property type="protein sequence ID" value="MBB6127843.1"/>
    <property type="molecule type" value="Genomic_DNA"/>
</dbReference>
<accession>A0A841J9R0</accession>